<organism evidence="9 10">
    <name type="scientific">Cucurbita argyrosperma subsp. sororia</name>
    <dbReference type="NCBI Taxonomy" id="37648"/>
    <lineage>
        <taxon>Eukaryota</taxon>
        <taxon>Viridiplantae</taxon>
        <taxon>Streptophyta</taxon>
        <taxon>Embryophyta</taxon>
        <taxon>Tracheophyta</taxon>
        <taxon>Spermatophyta</taxon>
        <taxon>Magnoliopsida</taxon>
        <taxon>eudicotyledons</taxon>
        <taxon>Gunneridae</taxon>
        <taxon>Pentapetalae</taxon>
        <taxon>rosids</taxon>
        <taxon>fabids</taxon>
        <taxon>Cucurbitales</taxon>
        <taxon>Cucurbitaceae</taxon>
        <taxon>Cucurbiteae</taxon>
        <taxon>Cucurbita</taxon>
    </lineage>
</organism>
<keyword evidence="3 7" id="KW-0217">Developmental protein</keyword>
<comment type="similarity">
    <text evidence="2 7">Belongs to the plant cysteine rich small secretory peptide family. Epidermal patterning factor subfamily.</text>
</comment>
<protein>
    <recommendedName>
        <fullName evidence="7">Epidermal patterning factor-like protein</fullName>
    </recommendedName>
</protein>
<evidence type="ECO:0000256" key="2">
    <source>
        <dbReference type="ARBA" id="ARBA00008127"/>
    </source>
</evidence>
<dbReference type="InterPro" id="IPR039455">
    <property type="entry name" value="EPFL"/>
</dbReference>
<dbReference type="EMBL" id="JAGKQH010000015">
    <property type="protein sequence ID" value="KAG6578845.1"/>
    <property type="molecule type" value="Genomic_DNA"/>
</dbReference>
<feature type="transmembrane region" description="Helical" evidence="8">
    <location>
        <begin position="6"/>
        <end position="24"/>
    </location>
</feature>
<evidence type="ECO:0000256" key="1">
    <source>
        <dbReference type="ARBA" id="ARBA00004613"/>
    </source>
</evidence>
<reference evidence="9 10" key="1">
    <citation type="journal article" date="2021" name="Hortic Res">
        <title>The domestication of Cucurbita argyrosperma as revealed by the genome of its wild relative.</title>
        <authorList>
            <person name="Barrera-Redondo J."/>
            <person name="Sanchez-de la Vega G."/>
            <person name="Aguirre-Liguori J.A."/>
            <person name="Castellanos-Morales G."/>
            <person name="Gutierrez-Guerrero Y.T."/>
            <person name="Aguirre-Dugua X."/>
            <person name="Aguirre-Planter E."/>
            <person name="Tenaillon M.I."/>
            <person name="Lira-Saade R."/>
            <person name="Eguiarte L.E."/>
        </authorList>
    </citation>
    <scope>NUCLEOTIDE SEQUENCE [LARGE SCALE GENOMIC DNA]</scope>
    <source>
        <strain evidence="9">JBR-2021</strain>
    </source>
</reference>
<gene>
    <name evidence="9" type="primary">EPF2</name>
    <name evidence="9" type="ORF">SDJN03_23293</name>
</gene>
<keyword evidence="5" id="KW-0732">Signal</keyword>
<comment type="subcellular location">
    <subcellularLocation>
        <location evidence="1 7">Secreted</location>
    </subcellularLocation>
</comment>
<comment type="caution">
    <text evidence="9">The sequence shown here is derived from an EMBL/GenBank/DDBJ whole genome shotgun (WGS) entry which is preliminary data.</text>
</comment>
<keyword evidence="8" id="KW-0472">Membrane</keyword>
<dbReference type="PANTHER" id="PTHR33109:SF6">
    <property type="entry name" value="EPIDERMAL PATTERNING FACTOR-LIKE PROTEIN 7-RELATED"/>
    <property type="match status" value="1"/>
</dbReference>
<evidence type="ECO:0000313" key="10">
    <source>
        <dbReference type="Proteomes" id="UP000685013"/>
    </source>
</evidence>
<keyword evidence="8" id="KW-1133">Transmembrane helix</keyword>
<evidence type="ECO:0000256" key="3">
    <source>
        <dbReference type="ARBA" id="ARBA00022473"/>
    </source>
</evidence>
<evidence type="ECO:0000313" key="9">
    <source>
        <dbReference type="EMBL" id="KAG6578845.1"/>
    </source>
</evidence>
<dbReference type="GO" id="GO:0005576">
    <property type="term" value="C:extracellular region"/>
    <property type="evidence" value="ECO:0007669"/>
    <property type="project" value="UniProtKB-SubCell"/>
</dbReference>
<proteinExistence type="inferred from homology"/>
<keyword evidence="8" id="KW-0812">Transmembrane</keyword>
<keyword evidence="10" id="KW-1185">Reference proteome</keyword>
<evidence type="ECO:0000256" key="8">
    <source>
        <dbReference type="SAM" id="Phobius"/>
    </source>
</evidence>
<name>A0AAV6MD46_9ROSI</name>
<feature type="non-terminal residue" evidence="9">
    <location>
        <position position="1"/>
    </location>
</feature>
<sequence>MKKFPLVAQTSLLFWIFFIILMIGRRLDASTHWDHMSFNAEDTHRPVGSSTHHEEKTEALGMELYPTGSSLPDCSHACGPCFPCKRVMVSFKCSAAESCPTVYRSKEGIRKSSYGYGQKLLDQTGDFLAYNRSQSIIPIAMGIRGL</sequence>
<dbReference type="Proteomes" id="UP000685013">
    <property type="component" value="Chromosome 15"/>
</dbReference>
<evidence type="ECO:0000256" key="4">
    <source>
        <dbReference type="ARBA" id="ARBA00022525"/>
    </source>
</evidence>
<evidence type="ECO:0000256" key="5">
    <source>
        <dbReference type="ARBA" id="ARBA00022729"/>
    </source>
</evidence>
<accession>A0AAV6MD46</accession>
<keyword evidence="4 7" id="KW-0964">Secreted</keyword>
<evidence type="ECO:0000256" key="6">
    <source>
        <dbReference type="ARBA" id="ARBA00023157"/>
    </source>
</evidence>
<comment type="function">
    <text evidence="7">Controls stomatal patterning.</text>
</comment>
<dbReference type="PANTHER" id="PTHR33109">
    <property type="entry name" value="EPIDERMAL PATTERNING FACTOR-LIKE PROTEIN 4"/>
    <property type="match status" value="1"/>
</dbReference>
<keyword evidence="6" id="KW-1015">Disulfide bond</keyword>
<dbReference type="AlphaFoldDB" id="A0AAV6MD46"/>
<dbReference type="GO" id="GO:0010052">
    <property type="term" value="P:guard cell differentiation"/>
    <property type="evidence" value="ECO:0007669"/>
    <property type="project" value="UniProtKB-UniRule"/>
</dbReference>
<dbReference type="Pfam" id="PF17181">
    <property type="entry name" value="EPF"/>
    <property type="match status" value="1"/>
</dbReference>
<evidence type="ECO:0000256" key="7">
    <source>
        <dbReference type="RuleBase" id="RU367102"/>
    </source>
</evidence>